<name>A0A0V0RJI9_9BILA</name>
<sequence>MGSKCEVYIEIQQQSLLTDNVLSPTDLLPSPNRLSQRRTKLYSCETTKKLFLDHHDRISTEHSCSNVYIHSDFFIDIHL</sequence>
<protein>
    <submittedName>
        <fullName evidence="1">Uncharacterized protein</fullName>
    </submittedName>
</protein>
<feature type="non-terminal residue" evidence="1">
    <location>
        <position position="79"/>
    </location>
</feature>
<accession>A0A0V0RJI9</accession>
<organism evidence="1 2">
    <name type="scientific">Trichinella nelsoni</name>
    <dbReference type="NCBI Taxonomy" id="6336"/>
    <lineage>
        <taxon>Eukaryota</taxon>
        <taxon>Metazoa</taxon>
        <taxon>Ecdysozoa</taxon>
        <taxon>Nematoda</taxon>
        <taxon>Enoplea</taxon>
        <taxon>Dorylaimia</taxon>
        <taxon>Trichinellida</taxon>
        <taxon>Trichinellidae</taxon>
        <taxon>Trichinella</taxon>
    </lineage>
</organism>
<gene>
    <name evidence="1" type="ORF">T07_12546</name>
</gene>
<dbReference type="AlphaFoldDB" id="A0A0V0RJI9"/>
<dbReference type="OrthoDB" id="5926980at2759"/>
<dbReference type="Proteomes" id="UP000054630">
    <property type="component" value="Unassembled WGS sequence"/>
</dbReference>
<proteinExistence type="predicted"/>
<keyword evidence="2" id="KW-1185">Reference proteome</keyword>
<dbReference type="EMBL" id="JYDL01000153">
    <property type="protein sequence ID" value="KRX14675.1"/>
    <property type="molecule type" value="Genomic_DNA"/>
</dbReference>
<reference evidence="1 2" key="1">
    <citation type="submission" date="2015-01" db="EMBL/GenBank/DDBJ databases">
        <title>Evolution of Trichinella species and genotypes.</title>
        <authorList>
            <person name="Korhonen P.K."/>
            <person name="Edoardo P."/>
            <person name="Giuseppe L.R."/>
            <person name="Gasser R.B."/>
        </authorList>
    </citation>
    <scope>NUCLEOTIDE SEQUENCE [LARGE SCALE GENOMIC DNA]</scope>
    <source>
        <strain evidence="1">ISS37</strain>
    </source>
</reference>
<evidence type="ECO:0000313" key="1">
    <source>
        <dbReference type="EMBL" id="KRX14675.1"/>
    </source>
</evidence>
<evidence type="ECO:0000313" key="2">
    <source>
        <dbReference type="Proteomes" id="UP000054630"/>
    </source>
</evidence>
<comment type="caution">
    <text evidence="1">The sequence shown here is derived from an EMBL/GenBank/DDBJ whole genome shotgun (WGS) entry which is preliminary data.</text>
</comment>